<dbReference type="InterPro" id="IPR001296">
    <property type="entry name" value="Glyco_trans_1"/>
</dbReference>
<keyword evidence="3" id="KW-0808">Transferase</keyword>
<evidence type="ECO:0000256" key="3">
    <source>
        <dbReference type="ARBA" id="ARBA00022679"/>
    </source>
</evidence>
<keyword evidence="2" id="KW-0328">Glycosyltransferase</keyword>
<evidence type="ECO:0000256" key="1">
    <source>
        <dbReference type="ARBA" id="ARBA00009481"/>
    </source>
</evidence>
<dbReference type="CDD" id="cd03801">
    <property type="entry name" value="GT4_PimA-like"/>
    <property type="match status" value="1"/>
</dbReference>
<evidence type="ECO:0000256" key="4">
    <source>
        <dbReference type="SAM" id="MobiDB-lite"/>
    </source>
</evidence>
<gene>
    <name evidence="6" type="ORF">JF922_17145</name>
</gene>
<evidence type="ECO:0000313" key="6">
    <source>
        <dbReference type="EMBL" id="MBJ7599790.1"/>
    </source>
</evidence>
<dbReference type="RefSeq" id="WP_350341453.1">
    <property type="nucleotide sequence ID" value="NZ_JAEKNR010000173.1"/>
</dbReference>
<feature type="domain" description="Glycosyl transferase family 1" evidence="5">
    <location>
        <begin position="207"/>
        <end position="358"/>
    </location>
</feature>
<proteinExistence type="inferred from homology"/>
<dbReference type="PANTHER" id="PTHR12526:SF640">
    <property type="entry name" value="COLANIC ACID BIOSYNTHESIS GLYCOSYLTRANSFERASE WCAL-RELATED"/>
    <property type="match status" value="1"/>
</dbReference>
<dbReference type="SUPFAM" id="SSF53756">
    <property type="entry name" value="UDP-Glycosyltransferase/glycogen phosphorylase"/>
    <property type="match status" value="1"/>
</dbReference>
<reference evidence="6" key="1">
    <citation type="submission" date="2020-10" db="EMBL/GenBank/DDBJ databases">
        <title>Ca. Dormibacterota MAGs.</title>
        <authorList>
            <person name="Montgomery K."/>
        </authorList>
    </citation>
    <scope>NUCLEOTIDE SEQUENCE [LARGE SCALE GENOMIC DNA]</scope>
    <source>
        <strain evidence="6">SC8812_S17_10</strain>
    </source>
</reference>
<comment type="caution">
    <text evidence="6">The sequence shown here is derived from an EMBL/GenBank/DDBJ whole genome shotgun (WGS) entry which is preliminary data.</text>
</comment>
<evidence type="ECO:0000256" key="2">
    <source>
        <dbReference type="ARBA" id="ARBA00022676"/>
    </source>
</evidence>
<sequence length="397" mass="43247">MITISCNAPPGTGGLGRHFVELIDDFRWQRRLRCYYSTALEPGGAGQDGQLVPTGAGMRLSRLPPLRFSEGWRAYLGSEAFDRGVAARLVPADTHVGFPGQARRTFLRARRLGFDSLELVAATSHINHVARQHAEAHRRWPLEDGWLNEAHRRKVLEEYDLADTIVVSSGYAVQSFLAEGVPERKLRLWDPRPDPRFQPPARRPDDGIFRIVFIGAVSVVKGVPVLLEAMRSLPQPDIELTLVGGYGSRAMRRHVQGAMGGDPRIRMCPGDPLPHLQRADVLVHPSFQEGFGYAPMEALACDVPVIVTEDTGMKEHVEPGHNGWVVPTGSAEAIAGRLGEMLRARPSTRRDAGPSARQLEPARGHGHGPAANAGTRGGGVHVEGAGPAHLDALLDQE</sequence>
<dbReference type="Gene3D" id="3.40.50.2000">
    <property type="entry name" value="Glycogen Phosphorylase B"/>
    <property type="match status" value="1"/>
</dbReference>
<accession>A0A934KCR0</accession>
<evidence type="ECO:0000313" key="7">
    <source>
        <dbReference type="Proteomes" id="UP000612893"/>
    </source>
</evidence>
<dbReference type="Proteomes" id="UP000612893">
    <property type="component" value="Unassembled WGS sequence"/>
</dbReference>
<dbReference type="GO" id="GO:0016757">
    <property type="term" value="F:glycosyltransferase activity"/>
    <property type="evidence" value="ECO:0007669"/>
    <property type="project" value="UniProtKB-KW"/>
</dbReference>
<protein>
    <submittedName>
        <fullName evidence="6">Glycosyltransferase family 4 protein</fullName>
    </submittedName>
</protein>
<keyword evidence="7" id="KW-1185">Reference proteome</keyword>
<dbReference type="AlphaFoldDB" id="A0A934KCR0"/>
<name>A0A934KCR0_9BACT</name>
<dbReference type="EMBL" id="JAEKNR010000173">
    <property type="protein sequence ID" value="MBJ7599790.1"/>
    <property type="molecule type" value="Genomic_DNA"/>
</dbReference>
<dbReference type="Pfam" id="PF00534">
    <property type="entry name" value="Glycos_transf_1"/>
    <property type="match status" value="1"/>
</dbReference>
<organism evidence="6 7">
    <name type="scientific">Candidatus Nephthysia bennettiae</name>
    <dbReference type="NCBI Taxonomy" id="3127016"/>
    <lineage>
        <taxon>Bacteria</taxon>
        <taxon>Bacillati</taxon>
        <taxon>Candidatus Dormiibacterota</taxon>
        <taxon>Candidatus Dormibacteria</taxon>
        <taxon>Candidatus Dormibacterales</taxon>
        <taxon>Candidatus Dormibacteraceae</taxon>
        <taxon>Candidatus Nephthysia</taxon>
    </lineage>
</organism>
<feature type="region of interest" description="Disordered" evidence="4">
    <location>
        <begin position="344"/>
        <end position="397"/>
    </location>
</feature>
<evidence type="ECO:0000259" key="5">
    <source>
        <dbReference type="Pfam" id="PF00534"/>
    </source>
</evidence>
<comment type="similarity">
    <text evidence="1">Belongs to the glycosyltransferase group 1 family. Glycosyltransferase 4 subfamily.</text>
</comment>
<dbReference type="PANTHER" id="PTHR12526">
    <property type="entry name" value="GLYCOSYLTRANSFERASE"/>
    <property type="match status" value="1"/>
</dbReference>